<organism evidence="2 3">
    <name type="scientific">Sphagnurus paluster</name>
    <dbReference type="NCBI Taxonomy" id="117069"/>
    <lineage>
        <taxon>Eukaryota</taxon>
        <taxon>Fungi</taxon>
        <taxon>Dikarya</taxon>
        <taxon>Basidiomycota</taxon>
        <taxon>Agaricomycotina</taxon>
        <taxon>Agaricomycetes</taxon>
        <taxon>Agaricomycetidae</taxon>
        <taxon>Agaricales</taxon>
        <taxon>Tricholomatineae</taxon>
        <taxon>Lyophyllaceae</taxon>
        <taxon>Sphagnurus</taxon>
    </lineage>
</organism>
<dbReference type="EMBL" id="JABCKI010000023">
    <property type="protein sequence ID" value="KAG5654023.1"/>
    <property type="molecule type" value="Genomic_DNA"/>
</dbReference>
<evidence type="ECO:0000313" key="2">
    <source>
        <dbReference type="EMBL" id="KAG5654023.1"/>
    </source>
</evidence>
<feature type="compositionally biased region" description="Basic residues" evidence="1">
    <location>
        <begin position="470"/>
        <end position="479"/>
    </location>
</feature>
<dbReference type="OrthoDB" id="3256408at2759"/>
<feature type="compositionally biased region" description="Polar residues" evidence="1">
    <location>
        <begin position="103"/>
        <end position="119"/>
    </location>
</feature>
<feature type="region of interest" description="Disordered" evidence="1">
    <location>
        <begin position="1"/>
        <end position="20"/>
    </location>
</feature>
<evidence type="ECO:0000256" key="1">
    <source>
        <dbReference type="SAM" id="MobiDB-lite"/>
    </source>
</evidence>
<comment type="caution">
    <text evidence="2">The sequence shown here is derived from an EMBL/GenBank/DDBJ whole genome shotgun (WGS) entry which is preliminary data.</text>
</comment>
<protein>
    <submittedName>
        <fullName evidence="2">Uncharacterized protein</fullName>
    </submittedName>
</protein>
<sequence length="558" mass="61582">MDQTASGLLVPLTPPPTLPTSTLALPPADQDLLLSPKMGELDTPLLGLPSSSRSPDRHRDVHSLFSPLSSEWNANYDLLQQPSIPFNTNTYGRHGGQYLQDAQYSSPQPSIGAHNTASPQPHVRPMLPLLDIPELDFSPKSAWSTSPSSALDMDLEYDDDLDLLSTPTSTSASPFHHRLELDPDLPPNDHGTGALIFDATYKYPYSAVSSSAPNSPFHHKLDLQLTQDEHSAGALIFDGTYECPYGSLTPPPIHEFLPELQLDFEDIPDSPALRAFSDLPMDSDYDADDDTMMRMLTSPGPALLALPGAHTDDFLLPPDELEPELHPDAHSFFSQSLLLLDDSPEPEYDMLEVDLEFDLVHASPDAVRLAEIRRSRAARAAEYARLEGAAENVGVRWEARRARKREKQRGREVSEMLRLKLGECSRSRSCSREGKRRSMDLDGDFDIDASMHGEEGDGFGNDGGRQGDRKGKKKKKRGVRSMHHLVAQMLLQRNDTHRSLSQRKTPITSAFHVTSPLVRSTALMDGDSEHSTACRPVDDDGWAFSAPSGTVSGSYTRF</sequence>
<accession>A0A9P7GPS9</accession>
<feature type="region of interest" description="Disordered" evidence="1">
    <location>
        <begin position="103"/>
        <end position="125"/>
    </location>
</feature>
<name>A0A9P7GPS9_9AGAR</name>
<gene>
    <name evidence="2" type="ORF">H0H81_008333</name>
</gene>
<reference evidence="2" key="2">
    <citation type="submission" date="2021-10" db="EMBL/GenBank/DDBJ databases">
        <title>Phylogenomics reveals ancestral predisposition of the termite-cultivated fungus Termitomyces towards a domesticated lifestyle.</title>
        <authorList>
            <person name="Auxier B."/>
            <person name="Grum-Grzhimaylo A."/>
            <person name="Cardenas M.E."/>
            <person name="Lodge J.D."/>
            <person name="Laessoe T."/>
            <person name="Pedersen O."/>
            <person name="Smith M.E."/>
            <person name="Kuyper T.W."/>
            <person name="Franco-Molano E.A."/>
            <person name="Baroni T.J."/>
            <person name="Aanen D.K."/>
        </authorList>
    </citation>
    <scope>NUCLEOTIDE SEQUENCE</scope>
    <source>
        <strain evidence="2">D49</strain>
    </source>
</reference>
<reference evidence="2" key="1">
    <citation type="submission" date="2021-02" db="EMBL/GenBank/DDBJ databases">
        <authorList>
            <person name="Nieuwenhuis M."/>
            <person name="Van De Peppel L.J.J."/>
        </authorList>
    </citation>
    <scope>NUCLEOTIDE SEQUENCE</scope>
    <source>
        <strain evidence="2">D49</strain>
    </source>
</reference>
<keyword evidence="3" id="KW-1185">Reference proteome</keyword>
<dbReference type="AlphaFoldDB" id="A0A9P7GPS9"/>
<proteinExistence type="predicted"/>
<evidence type="ECO:0000313" key="3">
    <source>
        <dbReference type="Proteomes" id="UP000717328"/>
    </source>
</evidence>
<dbReference type="Proteomes" id="UP000717328">
    <property type="component" value="Unassembled WGS sequence"/>
</dbReference>
<feature type="region of interest" description="Disordered" evidence="1">
    <location>
        <begin position="449"/>
        <end position="479"/>
    </location>
</feature>